<evidence type="ECO:0000259" key="4">
    <source>
        <dbReference type="PROSITE" id="PS50943"/>
    </source>
</evidence>
<dbReference type="OrthoDB" id="9814553at2"/>
<dbReference type="PROSITE" id="PS50943">
    <property type="entry name" value="HTH_CROC1"/>
    <property type="match status" value="1"/>
</dbReference>
<sequence length="73" mass="8497">MAKRADILIRFGKRVCNLRKEQGYSQENIAYACEFDRTYLGGIERGERKLSLRNIEWVADTLEISLTELMDVV</sequence>
<dbReference type="SMART" id="SM00530">
    <property type="entry name" value="HTH_XRE"/>
    <property type="match status" value="1"/>
</dbReference>
<organism evidence="5 6">
    <name type="scientific">Gimesia aquarii</name>
    <dbReference type="NCBI Taxonomy" id="2527964"/>
    <lineage>
        <taxon>Bacteria</taxon>
        <taxon>Pseudomonadati</taxon>
        <taxon>Planctomycetota</taxon>
        <taxon>Planctomycetia</taxon>
        <taxon>Planctomycetales</taxon>
        <taxon>Planctomycetaceae</taxon>
        <taxon>Gimesia</taxon>
    </lineage>
</organism>
<dbReference type="GO" id="GO:0003677">
    <property type="term" value="F:DNA binding"/>
    <property type="evidence" value="ECO:0007669"/>
    <property type="project" value="UniProtKB-KW"/>
</dbReference>
<dbReference type="CDD" id="cd00093">
    <property type="entry name" value="HTH_XRE"/>
    <property type="match status" value="1"/>
</dbReference>
<keyword evidence="1" id="KW-0805">Transcription regulation</keyword>
<dbReference type="PANTHER" id="PTHR46797">
    <property type="entry name" value="HTH-TYPE TRANSCRIPTIONAL REGULATOR"/>
    <property type="match status" value="1"/>
</dbReference>
<keyword evidence="6" id="KW-1185">Reference proteome</keyword>
<evidence type="ECO:0000313" key="5">
    <source>
        <dbReference type="EMBL" id="QDU09638.1"/>
    </source>
</evidence>
<proteinExistence type="predicted"/>
<dbReference type="SUPFAM" id="SSF47413">
    <property type="entry name" value="lambda repressor-like DNA-binding domains"/>
    <property type="match status" value="1"/>
</dbReference>
<protein>
    <submittedName>
        <fullName evidence="5">Anaerobic benzoate catabolism transcriptional regulator</fullName>
    </submittedName>
</protein>
<dbReference type="PANTHER" id="PTHR46797:SF23">
    <property type="entry name" value="HTH-TYPE TRANSCRIPTIONAL REGULATOR SUTR"/>
    <property type="match status" value="1"/>
</dbReference>
<dbReference type="Pfam" id="PF01381">
    <property type="entry name" value="HTH_3"/>
    <property type="match status" value="1"/>
</dbReference>
<dbReference type="InterPro" id="IPR010982">
    <property type="entry name" value="Lambda_DNA-bd_dom_sf"/>
</dbReference>
<evidence type="ECO:0000256" key="3">
    <source>
        <dbReference type="ARBA" id="ARBA00023163"/>
    </source>
</evidence>
<accession>A0A517WWM9</accession>
<evidence type="ECO:0000256" key="2">
    <source>
        <dbReference type="ARBA" id="ARBA00023125"/>
    </source>
</evidence>
<reference evidence="5 6" key="1">
    <citation type="submission" date="2019-03" db="EMBL/GenBank/DDBJ databases">
        <title>Deep-cultivation of Planctomycetes and their phenomic and genomic characterization uncovers novel biology.</title>
        <authorList>
            <person name="Wiegand S."/>
            <person name="Jogler M."/>
            <person name="Boedeker C."/>
            <person name="Pinto D."/>
            <person name="Vollmers J."/>
            <person name="Rivas-Marin E."/>
            <person name="Kohn T."/>
            <person name="Peeters S.H."/>
            <person name="Heuer A."/>
            <person name="Rast P."/>
            <person name="Oberbeckmann S."/>
            <person name="Bunk B."/>
            <person name="Jeske O."/>
            <person name="Meyerdierks A."/>
            <person name="Storesund J.E."/>
            <person name="Kallscheuer N."/>
            <person name="Luecker S."/>
            <person name="Lage O.M."/>
            <person name="Pohl T."/>
            <person name="Merkel B.J."/>
            <person name="Hornburger P."/>
            <person name="Mueller R.-W."/>
            <person name="Bruemmer F."/>
            <person name="Labrenz M."/>
            <person name="Spormann A.M."/>
            <person name="Op den Camp H."/>
            <person name="Overmann J."/>
            <person name="Amann R."/>
            <person name="Jetten M.S.M."/>
            <person name="Mascher T."/>
            <person name="Medema M.H."/>
            <person name="Devos D.P."/>
            <person name="Kaster A.-K."/>
            <person name="Ovreas L."/>
            <person name="Rohde M."/>
            <person name="Galperin M.Y."/>
            <person name="Jogler C."/>
        </authorList>
    </citation>
    <scope>NUCLEOTIDE SEQUENCE [LARGE SCALE GENOMIC DNA]</scope>
    <source>
        <strain evidence="5 6">V202</strain>
    </source>
</reference>
<feature type="domain" description="HTH cro/C1-type" evidence="4">
    <location>
        <begin position="17"/>
        <end position="69"/>
    </location>
</feature>
<keyword evidence="2" id="KW-0238">DNA-binding</keyword>
<dbReference type="AlphaFoldDB" id="A0A517WWM9"/>
<dbReference type="RefSeq" id="WP_145176168.1">
    <property type="nucleotide sequence ID" value="NZ_CP037422.1"/>
</dbReference>
<dbReference type="EMBL" id="CP037422">
    <property type="protein sequence ID" value="QDU09638.1"/>
    <property type="molecule type" value="Genomic_DNA"/>
</dbReference>
<evidence type="ECO:0000313" key="6">
    <source>
        <dbReference type="Proteomes" id="UP000318384"/>
    </source>
</evidence>
<dbReference type="Proteomes" id="UP000318384">
    <property type="component" value="Chromosome"/>
</dbReference>
<dbReference type="GO" id="GO:0003700">
    <property type="term" value="F:DNA-binding transcription factor activity"/>
    <property type="evidence" value="ECO:0007669"/>
    <property type="project" value="TreeGrafter"/>
</dbReference>
<gene>
    <name evidence="5" type="ORF">V202x_30140</name>
</gene>
<evidence type="ECO:0000256" key="1">
    <source>
        <dbReference type="ARBA" id="ARBA00023015"/>
    </source>
</evidence>
<keyword evidence="3" id="KW-0804">Transcription</keyword>
<dbReference type="InterPro" id="IPR050807">
    <property type="entry name" value="TransReg_Diox_bact_type"/>
</dbReference>
<dbReference type="InterPro" id="IPR001387">
    <property type="entry name" value="Cro/C1-type_HTH"/>
</dbReference>
<dbReference type="Gene3D" id="1.10.260.40">
    <property type="entry name" value="lambda repressor-like DNA-binding domains"/>
    <property type="match status" value="1"/>
</dbReference>
<name>A0A517WWM9_9PLAN</name>
<dbReference type="GO" id="GO:0005829">
    <property type="term" value="C:cytosol"/>
    <property type="evidence" value="ECO:0007669"/>
    <property type="project" value="TreeGrafter"/>
</dbReference>